<accession>A0A7I8LI12</accession>
<gene>
    <name evidence="1" type="ORF">SI8410_16020339</name>
</gene>
<sequence>MKEVLTLLKFSFDRLKDTSARECLLYCALFPEDHNIDISQLIEYCVGEGLLERGRHPDSIDRARNRGLITVTSLKADCLLEDGNNRG</sequence>
<dbReference type="GO" id="GO:0098542">
    <property type="term" value="P:defense response to other organism"/>
    <property type="evidence" value="ECO:0007669"/>
    <property type="project" value="TreeGrafter"/>
</dbReference>
<dbReference type="Proteomes" id="UP000663760">
    <property type="component" value="Chromosome 16"/>
</dbReference>
<dbReference type="InterPro" id="IPR044974">
    <property type="entry name" value="Disease_R_plants"/>
</dbReference>
<dbReference type="OrthoDB" id="675885at2759"/>
<proteinExistence type="predicted"/>
<evidence type="ECO:0000313" key="2">
    <source>
        <dbReference type="Proteomes" id="UP000663760"/>
    </source>
</evidence>
<evidence type="ECO:0000313" key="1">
    <source>
        <dbReference type="EMBL" id="CAA7409661.1"/>
    </source>
</evidence>
<dbReference type="InterPro" id="IPR036388">
    <property type="entry name" value="WH-like_DNA-bd_sf"/>
</dbReference>
<dbReference type="EMBL" id="LR746279">
    <property type="protein sequence ID" value="CAA7409661.1"/>
    <property type="molecule type" value="Genomic_DNA"/>
</dbReference>
<dbReference type="PANTHER" id="PTHR23155">
    <property type="entry name" value="DISEASE RESISTANCE PROTEIN RP"/>
    <property type="match status" value="1"/>
</dbReference>
<reference evidence="1" key="1">
    <citation type="submission" date="2020-02" db="EMBL/GenBank/DDBJ databases">
        <authorList>
            <person name="Scholz U."/>
            <person name="Mascher M."/>
            <person name="Fiebig A."/>
        </authorList>
    </citation>
    <scope>NUCLEOTIDE SEQUENCE</scope>
</reference>
<dbReference type="AlphaFoldDB" id="A0A7I8LI12"/>
<protein>
    <submittedName>
        <fullName evidence="1">Uncharacterized protein</fullName>
    </submittedName>
</protein>
<keyword evidence="2" id="KW-1185">Reference proteome</keyword>
<dbReference type="Gene3D" id="1.10.10.10">
    <property type="entry name" value="Winged helix-like DNA-binding domain superfamily/Winged helix DNA-binding domain"/>
    <property type="match status" value="1"/>
</dbReference>
<organism evidence="1 2">
    <name type="scientific">Spirodela intermedia</name>
    <name type="common">Intermediate duckweed</name>
    <dbReference type="NCBI Taxonomy" id="51605"/>
    <lineage>
        <taxon>Eukaryota</taxon>
        <taxon>Viridiplantae</taxon>
        <taxon>Streptophyta</taxon>
        <taxon>Embryophyta</taxon>
        <taxon>Tracheophyta</taxon>
        <taxon>Spermatophyta</taxon>
        <taxon>Magnoliopsida</taxon>
        <taxon>Liliopsida</taxon>
        <taxon>Araceae</taxon>
        <taxon>Lemnoideae</taxon>
        <taxon>Spirodela</taxon>
    </lineage>
</organism>
<name>A0A7I8LI12_SPIIN</name>
<dbReference type="PANTHER" id="PTHR23155:SF1044">
    <property type="entry name" value="DISEASE RESISTANCE PROTEIN RPS2"/>
    <property type="match status" value="1"/>
</dbReference>